<keyword evidence="7" id="KW-1185">Reference proteome</keyword>
<dbReference type="EMBL" id="QZEY01000004">
    <property type="protein sequence ID" value="RJL32559.1"/>
    <property type="molecule type" value="Genomic_DNA"/>
</dbReference>
<name>A0A3A4B3E6_9ACTN</name>
<evidence type="ECO:0000256" key="2">
    <source>
        <dbReference type="ARBA" id="ARBA00023125"/>
    </source>
</evidence>
<evidence type="ECO:0000256" key="3">
    <source>
        <dbReference type="ARBA" id="ARBA00023163"/>
    </source>
</evidence>
<evidence type="ECO:0000256" key="4">
    <source>
        <dbReference type="PROSITE-ProRule" id="PRU00335"/>
    </source>
</evidence>
<keyword evidence="1" id="KW-0805">Transcription regulation</keyword>
<sequence length="203" mass="22361">MNDVKGATVRSPGRPRSERAERAIIEATLDLFAEVASVSRLSIEAVAARAGVGKTTIYRRWPNKEALLIDALATIKPPPPEVAGESVREDLLTLMRVVGVHRGDDRLGCIMRIVQAEAEKHPEFMRDYRHTVMAPHRQALMNVLRRGVESGELRADLDLDLAHAAIVGALLYRNRAAWHDAPAPPDYPEVLLDALLRGFAPPA</sequence>
<dbReference type="OrthoDB" id="9796019at2"/>
<feature type="domain" description="HTH tetR-type" evidence="5">
    <location>
        <begin position="18"/>
        <end position="79"/>
    </location>
</feature>
<organism evidence="6 7">
    <name type="scientific">Bailinhaonella thermotolerans</name>
    <dbReference type="NCBI Taxonomy" id="1070861"/>
    <lineage>
        <taxon>Bacteria</taxon>
        <taxon>Bacillati</taxon>
        <taxon>Actinomycetota</taxon>
        <taxon>Actinomycetes</taxon>
        <taxon>Streptosporangiales</taxon>
        <taxon>Streptosporangiaceae</taxon>
        <taxon>Bailinhaonella</taxon>
    </lineage>
</organism>
<dbReference type="InterPro" id="IPR036271">
    <property type="entry name" value="Tet_transcr_reg_TetR-rel_C_sf"/>
</dbReference>
<evidence type="ECO:0000313" key="7">
    <source>
        <dbReference type="Proteomes" id="UP000265768"/>
    </source>
</evidence>
<proteinExistence type="predicted"/>
<dbReference type="InterPro" id="IPR001647">
    <property type="entry name" value="HTH_TetR"/>
</dbReference>
<dbReference type="PROSITE" id="PS01081">
    <property type="entry name" value="HTH_TETR_1"/>
    <property type="match status" value="1"/>
</dbReference>
<dbReference type="InterPro" id="IPR023772">
    <property type="entry name" value="DNA-bd_HTH_TetR-type_CS"/>
</dbReference>
<comment type="caution">
    <text evidence="6">The sequence shown here is derived from an EMBL/GenBank/DDBJ whole genome shotgun (WGS) entry which is preliminary data.</text>
</comment>
<dbReference type="GO" id="GO:0000976">
    <property type="term" value="F:transcription cis-regulatory region binding"/>
    <property type="evidence" value="ECO:0007669"/>
    <property type="project" value="TreeGrafter"/>
</dbReference>
<dbReference type="Gene3D" id="1.10.10.60">
    <property type="entry name" value="Homeodomain-like"/>
    <property type="match status" value="1"/>
</dbReference>
<accession>A0A3A4B3E6</accession>
<gene>
    <name evidence="6" type="ORF">D5H75_13645</name>
</gene>
<dbReference type="InterPro" id="IPR009057">
    <property type="entry name" value="Homeodomain-like_sf"/>
</dbReference>
<dbReference type="Pfam" id="PF00440">
    <property type="entry name" value="TetR_N"/>
    <property type="match status" value="1"/>
</dbReference>
<dbReference type="InterPro" id="IPR011075">
    <property type="entry name" value="TetR_C"/>
</dbReference>
<reference evidence="6 7" key="1">
    <citation type="submission" date="2018-09" db="EMBL/GenBank/DDBJ databases">
        <title>YIM 75507 draft genome.</title>
        <authorList>
            <person name="Tang S."/>
            <person name="Feng Y."/>
        </authorList>
    </citation>
    <scope>NUCLEOTIDE SEQUENCE [LARGE SCALE GENOMIC DNA]</scope>
    <source>
        <strain evidence="6 7">YIM 75507</strain>
    </source>
</reference>
<protein>
    <submittedName>
        <fullName evidence="6">TetR/AcrR family transcriptional regulator</fullName>
    </submittedName>
</protein>
<evidence type="ECO:0000313" key="6">
    <source>
        <dbReference type="EMBL" id="RJL32559.1"/>
    </source>
</evidence>
<evidence type="ECO:0000256" key="1">
    <source>
        <dbReference type="ARBA" id="ARBA00023015"/>
    </source>
</evidence>
<keyword evidence="2 4" id="KW-0238">DNA-binding</keyword>
<feature type="DNA-binding region" description="H-T-H motif" evidence="4">
    <location>
        <begin position="42"/>
        <end position="61"/>
    </location>
</feature>
<evidence type="ECO:0000259" key="5">
    <source>
        <dbReference type="PROSITE" id="PS50977"/>
    </source>
</evidence>
<dbReference type="Proteomes" id="UP000265768">
    <property type="component" value="Unassembled WGS sequence"/>
</dbReference>
<dbReference type="PROSITE" id="PS50977">
    <property type="entry name" value="HTH_TETR_2"/>
    <property type="match status" value="1"/>
</dbReference>
<keyword evidence="3" id="KW-0804">Transcription</keyword>
<dbReference type="AlphaFoldDB" id="A0A3A4B3E6"/>
<dbReference type="Gene3D" id="1.10.357.10">
    <property type="entry name" value="Tetracycline Repressor, domain 2"/>
    <property type="match status" value="1"/>
</dbReference>
<dbReference type="InterPro" id="IPR050109">
    <property type="entry name" value="HTH-type_TetR-like_transc_reg"/>
</dbReference>
<dbReference type="Pfam" id="PF16859">
    <property type="entry name" value="TetR_C_11"/>
    <property type="match status" value="1"/>
</dbReference>
<dbReference type="PANTHER" id="PTHR30055">
    <property type="entry name" value="HTH-TYPE TRANSCRIPTIONAL REGULATOR RUTR"/>
    <property type="match status" value="1"/>
</dbReference>
<dbReference type="GO" id="GO:0003700">
    <property type="term" value="F:DNA-binding transcription factor activity"/>
    <property type="evidence" value="ECO:0007669"/>
    <property type="project" value="TreeGrafter"/>
</dbReference>
<dbReference type="PANTHER" id="PTHR30055:SF148">
    <property type="entry name" value="TETR-FAMILY TRANSCRIPTIONAL REGULATOR"/>
    <property type="match status" value="1"/>
</dbReference>
<dbReference type="SUPFAM" id="SSF48498">
    <property type="entry name" value="Tetracyclin repressor-like, C-terminal domain"/>
    <property type="match status" value="1"/>
</dbReference>
<dbReference type="RefSeq" id="WP_119926808.1">
    <property type="nucleotide sequence ID" value="NZ_QZEY01000004.1"/>
</dbReference>
<dbReference type="SUPFAM" id="SSF46689">
    <property type="entry name" value="Homeodomain-like"/>
    <property type="match status" value="1"/>
</dbReference>